<evidence type="ECO:0000313" key="9">
    <source>
        <dbReference type="EMBL" id="CUS05129.2"/>
    </source>
</evidence>
<feature type="domain" description="Major facilitator superfamily (MFS) profile" evidence="8">
    <location>
        <begin position="19"/>
        <end position="531"/>
    </location>
</feature>
<feature type="compositionally biased region" description="Basic residues" evidence="6">
    <location>
        <begin position="545"/>
        <end position="556"/>
    </location>
</feature>
<keyword evidence="3 7" id="KW-0812">Transmembrane</keyword>
<evidence type="ECO:0000259" key="8">
    <source>
        <dbReference type="PROSITE" id="PS50850"/>
    </source>
</evidence>
<evidence type="ECO:0000256" key="5">
    <source>
        <dbReference type="ARBA" id="ARBA00023136"/>
    </source>
</evidence>
<dbReference type="PANTHER" id="PTHR42718">
    <property type="entry name" value="MAJOR FACILITATOR SUPERFAMILY MULTIDRUG TRANSPORTER MFSC"/>
    <property type="match status" value="1"/>
</dbReference>
<dbReference type="Proteomes" id="UP000215027">
    <property type="component" value="Chromosome I"/>
</dbReference>
<protein>
    <submittedName>
        <fullName evidence="9">Major facilitator superfamily transporter</fullName>
    </submittedName>
</protein>
<comment type="subcellular location">
    <subcellularLocation>
        <location evidence="1">Cell membrane</location>
        <topology evidence="1">Multi-pass membrane protein</topology>
    </subcellularLocation>
</comment>
<feature type="transmembrane region" description="Helical" evidence="7">
    <location>
        <begin position="242"/>
        <end position="264"/>
    </location>
</feature>
<feature type="transmembrane region" description="Helical" evidence="7">
    <location>
        <begin position="171"/>
        <end position="191"/>
    </location>
</feature>
<sequence>MSKQAVANVNTPEKVTWLYMGIIVLAQMQMAFNVNAIPVSIGPIVEELNVPSTGVGTALVVYSLFVAAFVMVGAKLGKIFGDRLVFQITVLLHGLAMAVMAISQNASMMNAAQAMAGLAAAALVPTLVVLIAANYSGPQKSQALGILAATPALSGALAFFVAGFLGTYLSWRYSFGLLTFVSIVVFLLSFRLHPVPRQSGVKIDAIGVALSAIAVILISFGFNNLNNWGIVLASSNAPFNLVGLSPAMLFVVFGLLLFQAFFAWSHQRAELGRMPLLSLEVLDSPTERATIICLLVIGALGPAVNFLIPLFIQIVQGRTTMQTAIAVVPYTLSIAASAIFIVRFYDRFTPRRIAIVAFALVAAGLTLLSFVVGNNWGTAMVILGLLLVGLGEGSLLTLLFNVMVTSAPKSLAGDVGALRGVANNLSTALGTAFAGVVAVGLLSLFISSAIAQANPPRALLRQVNLDNVNFISNDQLDDFLAQTTATPEQVAMAVNINEMARLRALRASFLILGAFALLAIFPALGLPDYAPGDEPPPPPVEVTKPKPRSRKKAPAK</sequence>
<dbReference type="KEGG" id="pbf:CFX0092_A3251"/>
<evidence type="ECO:0000256" key="6">
    <source>
        <dbReference type="SAM" id="MobiDB-lite"/>
    </source>
</evidence>
<dbReference type="GO" id="GO:0005886">
    <property type="term" value="C:plasma membrane"/>
    <property type="evidence" value="ECO:0007669"/>
    <property type="project" value="UniProtKB-SubCell"/>
</dbReference>
<dbReference type="OrthoDB" id="9781976at2"/>
<dbReference type="Gene3D" id="1.20.1720.10">
    <property type="entry name" value="Multidrug resistance protein D"/>
    <property type="match status" value="1"/>
</dbReference>
<keyword evidence="2" id="KW-0813">Transport</keyword>
<accession>A0A160T6G0</accession>
<dbReference type="InterPro" id="IPR020846">
    <property type="entry name" value="MFS_dom"/>
</dbReference>
<dbReference type="CDD" id="cd17321">
    <property type="entry name" value="MFS_MMR_MDR_like"/>
    <property type="match status" value="1"/>
</dbReference>
<feature type="transmembrane region" description="Helical" evidence="7">
    <location>
        <begin position="114"/>
        <end position="132"/>
    </location>
</feature>
<evidence type="ECO:0000313" key="10">
    <source>
        <dbReference type="Proteomes" id="UP000215027"/>
    </source>
</evidence>
<reference evidence="9" key="1">
    <citation type="submission" date="2016-01" db="EMBL/GenBank/DDBJ databases">
        <authorList>
            <person name="Mcilroy J.S."/>
            <person name="Karst M S."/>
            <person name="Albertsen M."/>
        </authorList>
    </citation>
    <scope>NUCLEOTIDE SEQUENCE</scope>
    <source>
        <strain evidence="9">Cfx-K</strain>
    </source>
</reference>
<feature type="transmembrane region" description="Helical" evidence="7">
    <location>
        <begin position="425"/>
        <end position="451"/>
    </location>
</feature>
<feature type="transmembrane region" description="Helical" evidence="7">
    <location>
        <begin position="324"/>
        <end position="342"/>
    </location>
</feature>
<feature type="transmembrane region" description="Helical" evidence="7">
    <location>
        <begin position="203"/>
        <end position="222"/>
    </location>
</feature>
<dbReference type="AlphaFoldDB" id="A0A160T6G0"/>
<feature type="transmembrane region" description="Helical" evidence="7">
    <location>
        <begin position="291"/>
        <end position="312"/>
    </location>
</feature>
<organism evidence="9 10">
    <name type="scientific">Candidatus Promineifilum breve</name>
    <dbReference type="NCBI Taxonomy" id="1806508"/>
    <lineage>
        <taxon>Bacteria</taxon>
        <taxon>Bacillati</taxon>
        <taxon>Chloroflexota</taxon>
        <taxon>Ardenticatenia</taxon>
        <taxon>Candidatus Promineifilales</taxon>
        <taxon>Candidatus Promineifilaceae</taxon>
        <taxon>Candidatus Promineifilum</taxon>
    </lineage>
</organism>
<keyword evidence="5 7" id="KW-0472">Membrane</keyword>
<keyword evidence="10" id="KW-1185">Reference proteome</keyword>
<dbReference type="InterPro" id="IPR011701">
    <property type="entry name" value="MFS"/>
</dbReference>
<dbReference type="Pfam" id="PF07690">
    <property type="entry name" value="MFS_1"/>
    <property type="match status" value="1"/>
</dbReference>
<dbReference type="RefSeq" id="WP_095044377.1">
    <property type="nucleotide sequence ID" value="NZ_LN890655.1"/>
</dbReference>
<feature type="transmembrane region" description="Helical" evidence="7">
    <location>
        <begin position="144"/>
        <end position="165"/>
    </location>
</feature>
<gene>
    <name evidence="9" type="ORF">CFX0092_A3251</name>
</gene>
<proteinExistence type="predicted"/>
<dbReference type="EMBL" id="LN890655">
    <property type="protein sequence ID" value="CUS05129.2"/>
    <property type="molecule type" value="Genomic_DNA"/>
</dbReference>
<dbReference type="PANTHER" id="PTHR42718:SF9">
    <property type="entry name" value="MAJOR FACILITATOR SUPERFAMILY MULTIDRUG TRANSPORTER MFSC"/>
    <property type="match status" value="1"/>
</dbReference>
<evidence type="ECO:0000256" key="3">
    <source>
        <dbReference type="ARBA" id="ARBA00022692"/>
    </source>
</evidence>
<name>A0A160T6G0_9CHLR</name>
<evidence type="ECO:0000256" key="1">
    <source>
        <dbReference type="ARBA" id="ARBA00004651"/>
    </source>
</evidence>
<feature type="transmembrane region" description="Helical" evidence="7">
    <location>
        <begin position="17"/>
        <end position="41"/>
    </location>
</feature>
<feature type="transmembrane region" description="Helical" evidence="7">
    <location>
        <begin position="507"/>
        <end position="526"/>
    </location>
</feature>
<dbReference type="GO" id="GO:0022857">
    <property type="term" value="F:transmembrane transporter activity"/>
    <property type="evidence" value="ECO:0007669"/>
    <property type="project" value="InterPro"/>
</dbReference>
<evidence type="ECO:0000256" key="7">
    <source>
        <dbReference type="SAM" id="Phobius"/>
    </source>
</evidence>
<dbReference type="PROSITE" id="PS50850">
    <property type="entry name" value="MFS"/>
    <property type="match status" value="1"/>
</dbReference>
<feature type="region of interest" description="Disordered" evidence="6">
    <location>
        <begin position="530"/>
        <end position="556"/>
    </location>
</feature>
<dbReference type="InterPro" id="IPR036259">
    <property type="entry name" value="MFS_trans_sf"/>
</dbReference>
<feature type="transmembrane region" description="Helical" evidence="7">
    <location>
        <begin position="84"/>
        <end position="102"/>
    </location>
</feature>
<feature type="transmembrane region" description="Helical" evidence="7">
    <location>
        <begin position="53"/>
        <end position="72"/>
    </location>
</feature>
<evidence type="ECO:0000256" key="2">
    <source>
        <dbReference type="ARBA" id="ARBA00022448"/>
    </source>
</evidence>
<dbReference type="Gene3D" id="1.20.1250.20">
    <property type="entry name" value="MFS general substrate transporter like domains"/>
    <property type="match status" value="1"/>
</dbReference>
<feature type="transmembrane region" description="Helical" evidence="7">
    <location>
        <begin position="354"/>
        <end position="373"/>
    </location>
</feature>
<evidence type="ECO:0000256" key="4">
    <source>
        <dbReference type="ARBA" id="ARBA00022989"/>
    </source>
</evidence>
<keyword evidence="4 7" id="KW-1133">Transmembrane helix</keyword>
<feature type="transmembrane region" description="Helical" evidence="7">
    <location>
        <begin position="379"/>
        <end position="404"/>
    </location>
</feature>
<dbReference type="SUPFAM" id="SSF103473">
    <property type="entry name" value="MFS general substrate transporter"/>
    <property type="match status" value="1"/>
</dbReference>